<organism evidence="1 2">
    <name type="scientific">Lysobacter enzymogenes</name>
    <dbReference type="NCBI Taxonomy" id="69"/>
    <lineage>
        <taxon>Bacteria</taxon>
        <taxon>Pseudomonadati</taxon>
        <taxon>Pseudomonadota</taxon>
        <taxon>Gammaproteobacteria</taxon>
        <taxon>Lysobacterales</taxon>
        <taxon>Lysobacteraceae</taxon>
        <taxon>Lysobacter</taxon>
    </lineage>
</organism>
<proteinExistence type="predicted"/>
<dbReference type="AlphaFoldDB" id="A0A0S2DDL7"/>
<accession>A0A0S2DDL7</accession>
<reference evidence="1 2" key="1">
    <citation type="submission" date="2015-11" db="EMBL/GenBank/DDBJ databases">
        <title>Genome sequences of Lysobacter enzymogenes strain C3 and Lysobacter antibioticus ATCC 29479.</title>
        <authorList>
            <person name="Kobayashi D.Y."/>
        </authorList>
    </citation>
    <scope>NUCLEOTIDE SEQUENCE [LARGE SCALE GENOMIC DNA]</scope>
    <source>
        <strain evidence="1 2">C3</strain>
    </source>
</reference>
<dbReference type="EMBL" id="CP013140">
    <property type="protein sequence ID" value="ALN56408.1"/>
    <property type="molecule type" value="Genomic_DNA"/>
</dbReference>
<gene>
    <name evidence="1" type="ORF">GLE_1050</name>
</gene>
<evidence type="ECO:0000313" key="2">
    <source>
        <dbReference type="Proteomes" id="UP000061569"/>
    </source>
</evidence>
<dbReference type="KEGG" id="lez:GLE_1050"/>
<name>A0A0S2DDL7_LYSEN</name>
<protein>
    <submittedName>
        <fullName evidence="1">Uncharacterized protein</fullName>
    </submittedName>
</protein>
<dbReference type="Proteomes" id="UP000061569">
    <property type="component" value="Chromosome"/>
</dbReference>
<evidence type="ECO:0000313" key="1">
    <source>
        <dbReference type="EMBL" id="ALN56408.1"/>
    </source>
</evidence>
<dbReference type="PATRIC" id="fig|69.6.peg.1039"/>
<sequence>MGGPSGPMRSPYVEGPSVPMPSLYVGGPSGPTLLCRIAAD</sequence>